<dbReference type="GO" id="GO:0003723">
    <property type="term" value="F:RNA binding"/>
    <property type="evidence" value="ECO:0007669"/>
    <property type="project" value="InterPro"/>
</dbReference>
<dbReference type="InterPro" id="IPR036430">
    <property type="entry name" value="RNase_T2-like_sf"/>
</dbReference>
<evidence type="ECO:0000256" key="2">
    <source>
        <dbReference type="ARBA" id="ARBA00022722"/>
    </source>
</evidence>
<dbReference type="Proteomes" id="UP000515121">
    <property type="component" value="Unplaced"/>
</dbReference>
<comment type="similarity">
    <text evidence="1 4">Belongs to the RNase T2 family.</text>
</comment>
<reference evidence="7" key="1">
    <citation type="submission" date="2025-08" db="UniProtKB">
        <authorList>
            <consortium name="RefSeq"/>
        </authorList>
    </citation>
    <scope>IDENTIFICATION</scope>
    <source>
        <tissue evidence="7">Fruit stalk</tissue>
    </source>
</reference>
<organism evidence="6 7">
    <name type="scientific">Durio zibethinus</name>
    <name type="common">Durian</name>
    <dbReference type="NCBI Taxonomy" id="66656"/>
    <lineage>
        <taxon>Eukaryota</taxon>
        <taxon>Viridiplantae</taxon>
        <taxon>Streptophyta</taxon>
        <taxon>Embryophyta</taxon>
        <taxon>Tracheophyta</taxon>
        <taxon>Spermatophyta</taxon>
        <taxon>Magnoliopsida</taxon>
        <taxon>eudicotyledons</taxon>
        <taxon>Gunneridae</taxon>
        <taxon>Pentapetalae</taxon>
        <taxon>rosids</taxon>
        <taxon>malvids</taxon>
        <taxon>Malvales</taxon>
        <taxon>Malvaceae</taxon>
        <taxon>Helicteroideae</taxon>
        <taxon>Durio</taxon>
    </lineage>
</organism>
<evidence type="ECO:0000256" key="1">
    <source>
        <dbReference type="ARBA" id="ARBA00007469"/>
    </source>
</evidence>
<dbReference type="PANTHER" id="PTHR11240:SF46">
    <property type="entry name" value="INTRACELLULAR RIBONUCLEASE LX-LIKE"/>
    <property type="match status" value="1"/>
</dbReference>
<protein>
    <submittedName>
        <fullName evidence="7">Ribonuclease 1-like</fullName>
    </submittedName>
</protein>
<dbReference type="KEGG" id="dzi:111309652"/>
<keyword evidence="6" id="KW-1185">Reference proteome</keyword>
<evidence type="ECO:0000313" key="6">
    <source>
        <dbReference type="Proteomes" id="UP000515121"/>
    </source>
</evidence>
<evidence type="ECO:0000313" key="7">
    <source>
        <dbReference type="RefSeq" id="XP_022764386.1"/>
    </source>
</evidence>
<dbReference type="PANTHER" id="PTHR11240">
    <property type="entry name" value="RIBONUCLEASE T2"/>
    <property type="match status" value="1"/>
</dbReference>
<dbReference type="InterPro" id="IPR001568">
    <property type="entry name" value="RNase_T2-like"/>
</dbReference>
<evidence type="ECO:0000256" key="5">
    <source>
        <dbReference type="SAM" id="SignalP"/>
    </source>
</evidence>
<gene>
    <name evidence="7" type="primary">LOC111309652</name>
</gene>
<dbReference type="RefSeq" id="XP_022764386.1">
    <property type="nucleotide sequence ID" value="XM_022908651.1"/>
</dbReference>
<feature type="chain" id="PRO_5027774256" evidence="5">
    <location>
        <begin position="21"/>
        <end position="253"/>
    </location>
</feature>
<evidence type="ECO:0000256" key="3">
    <source>
        <dbReference type="ARBA" id="ARBA00023239"/>
    </source>
</evidence>
<dbReference type="Pfam" id="PF00445">
    <property type="entry name" value="Ribonuclease_T2"/>
    <property type="match status" value="1"/>
</dbReference>
<dbReference type="InterPro" id="IPR018188">
    <property type="entry name" value="RNase_T2_His_AS_1"/>
</dbReference>
<dbReference type="PROSITE" id="PS00530">
    <property type="entry name" value="RNASE_T2_1"/>
    <property type="match status" value="1"/>
</dbReference>
<dbReference type="SUPFAM" id="SSF55895">
    <property type="entry name" value="Ribonuclease Rh-like"/>
    <property type="match status" value="1"/>
</dbReference>
<dbReference type="Gene3D" id="3.90.730.10">
    <property type="entry name" value="Ribonuclease T2-like"/>
    <property type="match status" value="1"/>
</dbReference>
<proteinExistence type="inferred from homology"/>
<dbReference type="GO" id="GO:0033897">
    <property type="term" value="F:ribonuclease T2 activity"/>
    <property type="evidence" value="ECO:0007669"/>
    <property type="project" value="InterPro"/>
</dbReference>
<keyword evidence="2" id="KW-0378">Hydrolase</keyword>
<dbReference type="GO" id="GO:0006401">
    <property type="term" value="P:RNA catabolic process"/>
    <property type="evidence" value="ECO:0007669"/>
    <property type="project" value="TreeGrafter"/>
</dbReference>
<keyword evidence="5" id="KW-0732">Signal</keyword>
<feature type="signal peptide" evidence="5">
    <location>
        <begin position="1"/>
        <end position="20"/>
    </location>
</feature>
<sequence>MHSHLLAAAVLATLLVSAATSDFAFYKLSLIWPTSACNTGIECKSSIPKMFTIHGLWPTFADGTRVPPYNGVTNKCNPNPVGPEAILEKLMPIKGKLELMWPNLRYNKEDSAFWKIEWEHHGMCSDYYQDPYGYFNAALTLAETSQYNPLKVMGIQPADKTLYQVKKILDNVKKKVGAYPQISCNMMLKVGTLQLREIRFCFKRTKKLPPSVLQDCPNKVDDRCTNPETDYVRFPPASPIFSTPNITWEFDFI</sequence>
<accession>A0A6P6AHW1</accession>
<dbReference type="GeneID" id="111309652"/>
<dbReference type="GO" id="GO:0005576">
    <property type="term" value="C:extracellular region"/>
    <property type="evidence" value="ECO:0007669"/>
    <property type="project" value="TreeGrafter"/>
</dbReference>
<keyword evidence="2" id="KW-0540">Nuclease</keyword>
<evidence type="ECO:0000256" key="4">
    <source>
        <dbReference type="RuleBase" id="RU004328"/>
    </source>
</evidence>
<name>A0A6P6AHW1_DURZI</name>
<keyword evidence="3" id="KW-0456">Lyase</keyword>
<dbReference type="OrthoDB" id="1884050at2759"/>
<dbReference type="AlphaFoldDB" id="A0A6P6AHW1"/>